<keyword evidence="3" id="KW-0813">Transport</keyword>
<evidence type="ECO:0000313" key="9">
    <source>
        <dbReference type="EMBL" id="ACK74946.1"/>
    </source>
</evidence>
<evidence type="ECO:0000256" key="4">
    <source>
        <dbReference type="ARBA" id="ARBA00022452"/>
    </source>
</evidence>
<evidence type="ECO:0000256" key="1">
    <source>
        <dbReference type="ARBA" id="ARBA00004442"/>
    </source>
</evidence>
<keyword evidence="5 8" id="KW-0812">Transmembrane</keyword>
<protein>
    <submittedName>
        <fullName evidence="9">Outer membrane efflux protein</fullName>
    </submittedName>
</protein>
<dbReference type="GO" id="GO:0009279">
    <property type="term" value="C:cell outer membrane"/>
    <property type="evidence" value="ECO:0007669"/>
    <property type="project" value="UniProtKB-SubCell"/>
</dbReference>
<evidence type="ECO:0000256" key="7">
    <source>
        <dbReference type="ARBA" id="ARBA00023237"/>
    </source>
</evidence>
<feature type="transmembrane region" description="Helical" evidence="8">
    <location>
        <begin position="12"/>
        <end position="36"/>
    </location>
</feature>
<name>A0A0H3C184_BORBZ</name>
<keyword evidence="7" id="KW-0998">Cell outer membrane</keyword>
<dbReference type="EMBL" id="CP001205">
    <property type="protein sequence ID" value="ACK74946.1"/>
    <property type="molecule type" value="Genomic_DNA"/>
</dbReference>
<dbReference type="InterPro" id="IPR003423">
    <property type="entry name" value="OMP_efflux"/>
</dbReference>
<organism evidence="9 10">
    <name type="scientific">Borreliella burgdorferi (strain ZS7)</name>
    <name type="common">Borrelia burgdorferi</name>
    <dbReference type="NCBI Taxonomy" id="445985"/>
    <lineage>
        <taxon>Bacteria</taxon>
        <taxon>Pseudomonadati</taxon>
        <taxon>Spirochaetota</taxon>
        <taxon>Spirochaetia</taxon>
        <taxon>Spirochaetales</taxon>
        <taxon>Borreliaceae</taxon>
        <taxon>Borreliella</taxon>
    </lineage>
</organism>
<evidence type="ECO:0000256" key="2">
    <source>
        <dbReference type="ARBA" id="ARBA00007613"/>
    </source>
</evidence>
<keyword evidence="6 8" id="KW-0472">Membrane</keyword>
<dbReference type="AlphaFoldDB" id="A0A0H3C184"/>
<comment type="similarity">
    <text evidence="2">Belongs to the outer membrane factor (OMF) (TC 1.B.17) family.</text>
</comment>
<dbReference type="Proteomes" id="UP000006901">
    <property type="component" value="Chromosome"/>
</dbReference>
<dbReference type="InterPro" id="IPR051906">
    <property type="entry name" value="TolC-like"/>
</dbReference>
<sequence>MKILIKFYNFKVLIFIIRGLQIKKIFLIFMTVSFSFAEIIQISPKQAVNMALENSLDSENALYKENIKKLYKNNAWNVFVPNVNLSSTLSRNPSALSELERDYWGFGFGVGINLSLSPSVLKRMQLVMLEYESAKIERESAVRNIKLNVLKSYNQLIALKSTLKVFESQIQNSKLKFEQARIAYNNGLISEIDFLDAQLKYKKFQPDLDGHIINFEKSKEIFKLLIGLDHDQDFEIIGELPDETIDFSLFNEALNFNKSLEIKDLNMRLKMTEQLIDSLWLDTYLPSLSLSFSYSPYKSFHENSKGFSTGFLASFSLNYGLTEIFPFSKSFTKIQDNNYQLKILQNNVEGKIRNLKSSIVQKRKDIRRYKAILDASKINVELANKNYQMAFNAFNSGVMDLSKLNDIELVYKQSDLKFIEDKLNYANSILEYKNLINSLD</sequence>
<gene>
    <name evidence="9" type="ordered locus">BbuZS7_0142</name>
</gene>
<reference evidence="9 10" key="1">
    <citation type="journal article" date="2011" name="J. Bacteriol.">
        <title>Whole-genome sequences of thirteen isolates of Borrelia burgdorferi.</title>
        <authorList>
            <person name="Schutzer S.E."/>
            <person name="Fraser-Liggett C.M."/>
            <person name="Casjens S.R."/>
            <person name="Qiu W.G."/>
            <person name="Dunn J.J."/>
            <person name="Mongodin E.F."/>
            <person name="Luft B.J."/>
        </authorList>
    </citation>
    <scope>NUCLEOTIDE SEQUENCE [LARGE SCALE GENOMIC DNA]</scope>
    <source>
        <strain evidence="9 10">ZS7</strain>
    </source>
</reference>
<evidence type="ECO:0000256" key="6">
    <source>
        <dbReference type="ARBA" id="ARBA00023136"/>
    </source>
</evidence>
<dbReference type="PANTHER" id="PTHR30026:SF20">
    <property type="entry name" value="OUTER MEMBRANE PROTEIN TOLC"/>
    <property type="match status" value="1"/>
</dbReference>
<evidence type="ECO:0000256" key="8">
    <source>
        <dbReference type="SAM" id="Phobius"/>
    </source>
</evidence>
<dbReference type="KEGG" id="bbz:BbuZS7_0142"/>
<dbReference type="HOGENOM" id="CLU_047713_0_0_12"/>
<evidence type="ECO:0000256" key="5">
    <source>
        <dbReference type="ARBA" id="ARBA00022692"/>
    </source>
</evidence>
<evidence type="ECO:0000256" key="3">
    <source>
        <dbReference type="ARBA" id="ARBA00022448"/>
    </source>
</evidence>
<dbReference type="Gene3D" id="1.20.1600.10">
    <property type="entry name" value="Outer membrane efflux proteins (OEP)"/>
    <property type="match status" value="1"/>
</dbReference>
<dbReference type="GO" id="GO:1990281">
    <property type="term" value="C:efflux pump complex"/>
    <property type="evidence" value="ECO:0007669"/>
    <property type="project" value="TreeGrafter"/>
</dbReference>
<dbReference type="GO" id="GO:0015288">
    <property type="term" value="F:porin activity"/>
    <property type="evidence" value="ECO:0007669"/>
    <property type="project" value="TreeGrafter"/>
</dbReference>
<dbReference type="Pfam" id="PF02321">
    <property type="entry name" value="OEP"/>
    <property type="match status" value="1"/>
</dbReference>
<dbReference type="PANTHER" id="PTHR30026">
    <property type="entry name" value="OUTER MEMBRANE PROTEIN TOLC"/>
    <property type="match status" value="1"/>
</dbReference>
<dbReference type="SUPFAM" id="SSF56954">
    <property type="entry name" value="Outer membrane efflux proteins (OEP)"/>
    <property type="match status" value="1"/>
</dbReference>
<accession>A0A0H3C184</accession>
<dbReference type="GO" id="GO:0015562">
    <property type="term" value="F:efflux transmembrane transporter activity"/>
    <property type="evidence" value="ECO:0007669"/>
    <property type="project" value="InterPro"/>
</dbReference>
<evidence type="ECO:0000313" key="10">
    <source>
        <dbReference type="Proteomes" id="UP000006901"/>
    </source>
</evidence>
<proteinExistence type="inferred from homology"/>
<keyword evidence="4" id="KW-1134">Transmembrane beta strand</keyword>
<keyword evidence="8" id="KW-1133">Transmembrane helix</keyword>
<comment type="subcellular location">
    <subcellularLocation>
        <location evidence="1">Cell outer membrane</location>
    </subcellularLocation>
</comment>